<evidence type="ECO:0000313" key="5">
    <source>
        <dbReference type="Proteomes" id="UP001152795"/>
    </source>
</evidence>
<accession>A0A7D9HFQ2</accession>
<name>A0A7D9HFQ2_PARCT</name>
<evidence type="ECO:0000256" key="2">
    <source>
        <dbReference type="SAM" id="Phobius"/>
    </source>
</evidence>
<sequence>MTSATYLILTYLIPLLYGQLDAAVPSNSTQSHLAASPSGKMSQPSSNIHLQPSLITSEVKSPIQSFIGRTTTSLKSSQPVLNTAGNPRNNFSSTGTVPMPSLTLNESGVYSSSYPIMVQPSKQLTSSSDIIADSGQLSTWPTTQEVTSTTISQSLIVITSSSPNILLGNVTASTASKLSVSVQNNNHSIHILVSPALETPSNNISRSSSISKVKPGLTSSPNGLPIPSVSKVNMTSSSSNVKLRSSNVTPSPTSSKMKLNQTSSSTAVPNLSSSNVKLRSPNVTPSATSSKMKLNQTSSSTVVPNLSSSNVKLKPNSSTMVISHPSSVQYIPNISSTHSINVTSSPVITVKPTSASQVVQTAISAAVALNSSHLVKSMMSSPPLSSITSTVFPTSVLSPYNRSSFTVTIEASCNNLLACSITLQPSATMQYTSMGSGTALSSSLSNILNRNASSFMSSSVSGMNTSSVLHREKTTQAPGSEDKEKSHTPLIIGLAVGLSLGMVLIIVIIVYYRRKRSSYQYNVFYDEQNIVMHPFDYSK</sequence>
<evidence type="ECO:0000256" key="3">
    <source>
        <dbReference type="SAM" id="SignalP"/>
    </source>
</evidence>
<keyword evidence="3" id="KW-0732">Signal</keyword>
<evidence type="ECO:0000256" key="1">
    <source>
        <dbReference type="SAM" id="MobiDB-lite"/>
    </source>
</evidence>
<dbReference type="OrthoDB" id="10686213at2759"/>
<feature type="chain" id="PRO_5043534590" evidence="3">
    <location>
        <begin position="19"/>
        <end position="539"/>
    </location>
</feature>
<evidence type="ECO:0000313" key="4">
    <source>
        <dbReference type="EMBL" id="CAB3981586.1"/>
    </source>
</evidence>
<reference evidence="4" key="1">
    <citation type="submission" date="2020-04" db="EMBL/GenBank/DDBJ databases">
        <authorList>
            <person name="Alioto T."/>
            <person name="Alioto T."/>
            <person name="Gomez Garrido J."/>
        </authorList>
    </citation>
    <scope>NUCLEOTIDE SEQUENCE</scope>
    <source>
        <strain evidence="4">A484AB</strain>
    </source>
</reference>
<feature type="region of interest" description="Disordered" evidence="1">
    <location>
        <begin position="200"/>
        <end position="310"/>
    </location>
</feature>
<keyword evidence="5" id="KW-1185">Reference proteome</keyword>
<keyword evidence="2" id="KW-0812">Transmembrane</keyword>
<feature type="transmembrane region" description="Helical" evidence="2">
    <location>
        <begin position="490"/>
        <end position="512"/>
    </location>
</feature>
<dbReference type="Proteomes" id="UP001152795">
    <property type="component" value="Unassembled WGS sequence"/>
</dbReference>
<dbReference type="AlphaFoldDB" id="A0A7D9HFQ2"/>
<keyword evidence="2" id="KW-1133">Transmembrane helix</keyword>
<dbReference type="EMBL" id="CACRXK020000406">
    <property type="protein sequence ID" value="CAB3981586.1"/>
    <property type="molecule type" value="Genomic_DNA"/>
</dbReference>
<comment type="caution">
    <text evidence="4">The sequence shown here is derived from an EMBL/GenBank/DDBJ whole genome shotgun (WGS) entry which is preliminary data.</text>
</comment>
<feature type="region of interest" description="Disordered" evidence="1">
    <location>
        <begin position="29"/>
        <end position="48"/>
    </location>
</feature>
<feature type="compositionally biased region" description="Low complexity" evidence="1">
    <location>
        <begin position="228"/>
        <end position="248"/>
    </location>
</feature>
<feature type="signal peptide" evidence="3">
    <location>
        <begin position="1"/>
        <end position="18"/>
    </location>
</feature>
<organism evidence="4 5">
    <name type="scientific">Paramuricea clavata</name>
    <name type="common">Red gorgonian</name>
    <name type="synonym">Violescent sea-whip</name>
    <dbReference type="NCBI Taxonomy" id="317549"/>
    <lineage>
        <taxon>Eukaryota</taxon>
        <taxon>Metazoa</taxon>
        <taxon>Cnidaria</taxon>
        <taxon>Anthozoa</taxon>
        <taxon>Octocorallia</taxon>
        <taxon>Malacalcyonacea</taxon>
        <taxon>Plexauridae</taxon>
        <taxon>Paramuricea</taxon>
    </lineage>
</organism>
<gene>
    <name evidence="4" type="ORF">PACLA_8A072051</name>
</gene>
<proteinExistence type="predicted"/>
<feature type="compositionally biased region" description="Polar residues" evidence="1">
    <location>
        <begin position="249"/>
        <end position="296"/>
    </location>
</feature>
<protein>
    <submittedName>
        <fullName evidence="4">Uncharacterized protein</fullName>
    </submittedName>
</protein>
<feature type="compositionally biased region" description="Low complexity" evidence="1">
    <location>
        <begin position="201"/>
        <end position="211"/>
    </location>
</feature>
<feature type="region of interest" description="Disordered" evidence="1">
    <location>
        <begin position="77"/>
        <end position="98"/>
    </location>
</feature>
<feature type="compositionally biased region" description="Low complexity" evidence="1">
    <location>
        <begin position="297"/>
        <end position="310"/>
    </location>
</feature>
<keyword evidence="2" id="KW-0472">Membrane</keyword>